<dbReference type="EMBL" id="EF083003">
    <property type="protein sequence ID" value="ABK22354.1"/>
    <property type="molecule type" value="mRNA"/>
</dbReference>
<name>A9NNZ3_PICSI</name>
<organism evidence="1">
    <name type="scientific">Picea sitchensis</name>
    <name type="common">Sitka spruce</name>
    <name type="synonym">Pinus sitchensis</name>
    <dbReference type="NCBI Taxonomy" id="3332"/>
    <lineage>
        <taxon>Eukaryota</taxon>
        <taxon>Viridiplantae</taxon>
        <taxon>Streptophyta</taxon>
        <taxon>Embryophyta</taxon>
        <taxon>Tracheophyta</taxon>
        <taxon>Spermatophyta</taxon>
        <taxon>Pinopsida</taxon>
        <taxon>Pinidae</taxon>
        <taxon>Conifers I</taxon>
        <taxon>Pinales</taxon>
        <taxon>Pinaceae</taxon>
        <taxon>Picea</taxon>
    </lineage>
</organism>
<evidence type="ECO:0000313" key="1">
    <source>
        <dbReference type="EMBL" id="ABK22354.1"/>
    </source>
</evidence>
<protein>
    <submittedName>
        <fullName evidence="1">Uncharacterized protein</fullName>
    </submittedName>
</protein>
<accession>A9NNZ3</accession>
<reference evidence="1" key="1">
    <citation type="journal article" date="2008" name="BMC Genomics">
        <title>A conifer genomics resource of 200,000 spruce (Picea spp.) ESTs and 6,464 high-quality, sequence-finished full-length cDNAs for Sitka spruce (Picea sitchensis).</title>
        <authorList>
            <person name="Ralph S.G."/>
            <person name="Chun H.J."/>
            <person name="Kolosova N."/>
            <person name="Cooper D."/>
            <person name="Oddy C."/>
            <person name="Ritland C.E."/>
            <person name="Kirkpatrick R."/>
            <person name="Moore R."/>
            <person name="Barber S."/>
            <person name="Holt R.A."/>
            <person name="Jones S.J."/>
            <person name="Marra M.A."/>
            <person name="Douglas C.J."/>
            <person name="Ritland K."/>
            <person name="Bohlmann J."/>
        </authorList>
    </citation>
    <scope>NUCLEOTIDE SEQUENCE</scope>
    <source>
        <tissue evidence="1">Green portion of the leader tissue</tissue>
    </source>
</reference>
<proteinExistence type="evidence at transcript level"/>
<dbReference type="AlphaFoldDB" id="A9NNZ3"/>
<sequence length="45" mass="5247">MMVLSIWWTSFLRCQGTKLSKPLIFIGGLVNRPRVFLNFMQFAKA</sequence>